<feature type="coiled-coil region" evidence="1">
    <location>
        <begin position="76"/>
        <end position="103"/>
    </location>
</feature>
<gene>
    <name evidence="5" type="ORF">JD844_010807</name>
</gene>
<dbReference type="Proteomes" id="UP000826234">
    <property type="component" value="Unassembled WGS sequence"/>
</dbReference>
<reference evidence="5 6" key="1">
    <citation type="journal article" date="2022" name="Gigascience">
        <title>A chromosome-level genome assembly and annotation of the desert horned lizard, Phrynosoma platyrhinos, provides insight into chromosomal rearrangements among reptiles.</title>
        <authorList>
            <person name="Koochekian N."/>
            <person name="Ascanio A."/>
            <person name="Farleigh K."/>
            <person name="Card D.C."/>
            <person name="Schield D.R."/>
            <person name="Castoe T.A."/>
            <person name="Jezkova T."/>
        </authorList>
    </citation>
    <scope>NUCLEOTIDE SEQUENCE [LARGE SCALE GENOMIC DNA]</scope>
    <source>
        <strain evidence="5">NK-2021</strain>
    </source>
</reference>
<feature type="region of interest" description="Disordered" evidence="2">
    <location>
        <begin position="130"/>
        <end position="171"/>
    </location>
</feature>
<feature type="non-terminal residue" evidence="5">
    <location>
        <position position="1"/>
    </location>
</feature>
<feature type="chain" id="PRO_5046652931" description="Myb/SANT-like DNA-binding domain-containing protein" evidence="3">
    <location>
        <begin position="22"/>
        <end position="390"/>
    </location>
</feature>
<evidence type="ECO:0000256" key="3">
    <source>
        <dbReference type="SAM" id="SignalP"/>
    </source>
</evidence>
<evidence type="ECO:0000313" key="5">
    <source>
        <dbReference type="EMBL" id="KAH0629044.1"/>
    </source>
</evidence>
<feature type="compositionally biased region" description="Low complexity" evidence="2">
    <location>
        <begin position="376"/>
        <end position="390"/>
    </location>
</feature>
<evidence type="ECO:0000256" key="2">
    <source>
        <dbReference type="SAM" id="MobiDB-lite"/>
    </source>
</evidence>
<dbReference type="InterPro" id="IPR044822">
    <property type="entry name" value="Myb_DNA-bind_4"/>
</dbReference>
<feature type="signal peptide" evidence="3">
    <location>
        <begin position="1"/>
        <end position="21"/>
    </location>
</feature>
<organism evidence="5 6">
    <name type="scientific">Phrynosoma platyrhinos</name>
    <name type="common">Desert horned lizard</name>
    <dbReference type="NCBI Taxonomy" id="52577"/>
    <lineage>
        <taxon>Eukaryota</taxon>
        <taxon>Metazoa</taxon>
        <taxon>Chordata</taxon>
        <taxon>Craniata</taxon>
        <taxon>Vertebrata</taxon>
        <taxon>Euteleostomi</taxon>
        <taxon>Lepidosauria</taxon>
        <taxon>Squamata</taxon>
        <taxon>Bifurcata</taxon>
        <taxon>Unidentata</taxon>
        <taxon>Episquamata</taxon>
        <taxon>Toxicofera</taxon>
        <taxon>Iguania</taxon>
        <taxon>Phrynosomatidae</taxon>
        <taxon>Phrynosomatinae</taxon>
        <taxon>Phrynosoma</taxon>
    </lineage>
</organism>
<keyword evidence="6" id="KW-1185">Reference proteome</keyword>
<feature type="domain" description="Myb/SANT-like DNA-binding" evidence="4">
    <location>
        <begin position="26"/>
        <end position="116"/>
    </location>
</feature>
<comment type="caution">
    <text evidence="5">The sequence shown here is derived from an EMBL/GenBank/DDBJ whole genome shotgun (WGS) entry which is preliminary data.</text>
</comment>
<sequence>QRNKLLVPFLIFFAASGSVMQQQQRRERWNHEETVVFLTLFGELDVQKQLKASHRNQAIYEKLSGRMNELGFNRTASQLRTKAKDLKRQYREIKKNNGQISEDDSFWQYYTFLDDICQDENNMEPEAAVSLTSAVKKDKRHAEGQKSLPQPTDPPFSDKSQETGLPYCSSRTSQRLSDGFLGTSASGASSRKCGLPLLNLFFHLCPTGGKGCFRGSLLQLFAHPGCLFFWNARKRQHPTANARIHLAKIRARKNRSVREFSKTFLRYSKNMEKFQQSFQNYMGFESQKREKIQSEASRTRKEIRSAASQMREAILVQAEAISKVADAINRYNDLLECFVSEPDLQRGGKEVFQDDEGASKQERNSLSHRSVRRDSFSGSSHSSSSENSFD</sequence>
<keyword evidence="1" id="KW-0175">Coiled coil</keyword>
<feature type="compositionally biased region" description="Basic and acidic residues" evidence="2">
    <location>
        <begin position="348"/>
        <end position="365"/>
    </location>
</feature>
<dbReference type="PANTHER" id="PTHR47595">
    <property type="entry name" value="HEAT SHOCK 70 KDA PROTEIN 14"/>
    <property type="match status" value="1"/>
</dbReference>
<evidence type="ECO:0000256" key="1">
    <source>
        <dbReference type="SAM" id="Coils"/>
    </source>
</evidence>
<dbReference type="Pfam" id="PF13837">
    <property type="entry name" value="Myb_DNA-bind_4"/>
    <property type="match status" value="1"/>
</dbReference>
<accession>A0ABQ7THT6</accession>
<dbReference type="EMBL" id="JAIPUX010000439">
    <property type="protein sequence ID" value="KAH0629044.1"/>
    <property type="molecule type" value="Genomic_DNA"/>
</dbReference>
<dbReference type="Gene3D" id="1.10.10.60">
    <property type="entry name" value="Homeodomain-like"/>
    <property type="match status" value="1"/>
</dbReference>
<evidence type="ECO:0000313" key="6">
    <source>
        <dbReference type="Proteomes" id="UP000826234"/>
    </source>
</evidence>
<protein>
    <recommendedName>
        <fullName evidence="4">Myb/SANT-like DNA-binding domain-containing protein</fullName>
    </recommendedName>
</protein>
<keyword evidence="3" id="KW-0732">Signal</keyword>
<proteinExistence type="predicted"/>
<dbReference type="PANTHER" id="PTHR47595:SF1">
    <property type="entry name" value="MYB_SANT-LIKE DNA-BINDING DOMAIN-CONTAINING PROTEIN"/>
    <property type="match status" value="1"/>
</dbReference>
<evidence type="ECO:0000259" key="4">
    <source>
        <dbReference type="Pfam" id="PF13837"/>
    </source>
</evidence>
<feature type="region of interest" description="Disordered" evidence="2">
    <location>
        <begin position="348"/>
        <end position="390"/>
    </location>
</feature>
<name>A0ABQ7THT6_PHRPL</name>